<feature type="region of interest" description="Disordered" evidence="7">
    <location>
        <begin position="504"/>
        <end position="577"/>
    </location>
</feature>
<dbReference type="InterPro" id="IPR052207">
    <property type="entry name" value="Max-like/E-box_TFs"/>
</dbReference>
<name>A0A7R8WDH8_9CRUS</name>
<proteinExistence type="predicted"/>
<feature type="region of interest" description="Disordered" evidence="7">
    <location>
        <begin position="267"/>
        <end position="309"/>
    </location>
</feature>
<dbReference type="SMART" id="SM00353">
    <property type="entry name" value="HLH"/>
    <property type="match status" value="1"/>
</dbReference>
<keyword evidence="6" id="KW-0175">Coiled coil</keyword>
<dbReference type="Gene3D" id="4.10.280.10">
    <property type="entry name" value="Helix-loop-helix DNA-binding domain"/>
    <property type="match status" value="1"/>
</dbReference>
<evidence type="ECO:0000256" key="4">
    <source>
        <dbReference type="ARBA" id="ARBA00023163"/>
    </source>
</evidence>
<dbReference type="InterPro" id="IPR011598">
    <property type="entry name" value="bHLH_dom"/>
</dbReference>
<keyword evidence="3" id="KW-0238">DNA-binding</keyword>
<evidence type="ECO:0000313" key="8">
    <source>
        <dbReference type="EMBL" id="CAD7228340.1"/>
    </source>
</evidence>
<feature type="region of interest" description="Disordered" evidence="7">
    <location>
        <begin position="128"/>
        <end position="190"/>
    </location>
</feature>
<reference evidence="8" key="1">
    <citation type="submission" date="2020-11" db="EMBL/GenBank/DDBJ databases">
        <authorList>
            <person name="Tran Van P."/>
        </authorList>
    </citation>
    <scope>NUCLEOTIDE SEQUENCE</scope>
</reference>
<keyword evidence="5" id="KW-0539">Nucleus</keyword>
<dbReference type="PANTHER" id="PTHR15741">
    <property type="entry name" value="BASIC HELIX-LOOP-HELIX ZIP TRANSCRIPTION FACTOR"/>
    <property type="match status" value="1"/>
</dbReference>
<feature type="compositionally biased region" description="Polar residues" evidence="7">
    <location>
        <begin position="506"/>
        <end position="526"/>
    </location>
</feature>
<protein>
    <submittedName>
        <fullName evidence="8">Uncharacterized protein</fullName>
    </submittedName>
</protein>
<accession>A0A7R8WDH8</accession>
<dbReference type="CDD" id="cd11405">
    <property type="entry name" value="bHLHzip_MLXIP_like"/>
    <property type="match status" value="1"/>
</dbReference>
<feature type="non-terminal residue" evidence="8">
    <location>
        <position position="1"/>
    </location>
</feature>
<feature type="compositionally biased region" description="Low complexity" evidence="7">
    <location>
        <begin position="294"/>
        <end position="308"/>
    </location>
</feature>
<dbReference type="PROSITE" id="PS50888">
    <property type="entry name" value="BHLH"/>
    <property type="match status" value="1"/>
</dbReference>
<gene>
    <name evidence="8" type="ORF">CTOB1V02_LOCUS6226</name>
</gene>
<dbReference type="Pfam" id="PF00010">
    <property type="entry name" value="HLH"/>
    <property type="match status" value="1"/>
</dbReference>
<keyword evidence="2" id="KW-0805">Transcription regulation</keyword>
<organism evidence="8">
    <name type="scientific">Cyprideis torosa</name>
    <dbReference type="NCBI Taxonomy" id="163714"/>
    <lineage>
        <taxon>Eukaryota</taxon>
        <taxon>Metazoa</taxon>
        <taxon>Ecdysozoa</taxon>
        <taxon>Arthropoda</taxon>
        <taxon>Crustacea</taxon>
        <taxon>Oligostraca</taxon>
        <taxon>Ostracoda</taxon>
        <taxon>Podocopa</taxon>
        <taxon>Podocopida</taxon>
        <taxon>Cytherocopina</taxon>
        <taxon>Cytheroidea</taxon>
        <taxon>Cytherideidae</taxon>
        <taxon>Cyprideis</taxon>
    </lineage>
</organism>
<evidence type="ECO:0000256" key="2">
    <source>
        <dbReference type="ARBA" id="ARBA00023015"/>
    </source>
</evidence>
<feature type="region of interest" description="Disordered" evidence="7">
    <location>
        <begin position="787"/>
        <end position="823"/>
    </location>
</feature>
<feature type="compositionally biased region" description="Low complexity" evidence="7">
    <location>
        <begin position="534"/>
        <end position="551"/>
    </location>
</feature>
<dbReference type="PANTHER" id="PTHR15741:SF37">
    <property type="entry name" value="LD38259P"/>
    <property type="match status" value="1"/>
</dbReference>
<evidence type="ECO:0000256" key="7">
    <source>
        <dbReference type="SAM" id="MobiDB-lite"/>
    </source>
</evidence>
<keyword evidence="4" id="KW-0804">Transcription</keyword>
<evidence type="ECO:0000256" key="5">
    <source>
        <dbReference type="ARBA" id="ARBA00023242"/>
    </source>
</evidence>
<feature type="compositionally biased region" description="Low complexity" evidence="7">
    <location>
        <begin position="790"/>
        <end position="817"/>
    </location>
</feature>
<dbReference type="InterPro" id="IPR036638">
    <property type="entry name" value="HLH_DNA-bd_sf"/>
</dbReference>
<dbReference type="GO" id="GO:0005634">
    <property type="term" value="C:nucleus"/>
    <property type="evidence" value="ECO:0007669"/>
    <property type="project" value="UniProtKB-SubCell"/>
</dbReference>
<feature type="compositionally biased region" description="Polar residues" evidence="7">
    <location>
        <begin position="267"/>
        <end position="278"/>
    </location>
</feature>
<dbReference type="GO" id="GO:0000981">
    <property type="term" value="F:DNA-binding transcription factor activity, RNA polymerase II-specific"/>
    <property type="evidence" value="ECO:0007669"/>
    <property type="project" value="TreeGrafter"/>
</dbReference>
<dbReference type="OrthoDB" id="6022628at2759"/>
<evidence type="ECO:0000256" key="1">
    <source>
        <dbReference type="ARBA" id="ARBA00004123"/>
    </source>
</evidence>
<dbReference type="GO" id="GO:0000978">
    <property type="term" value="F:RNA polymerase II cis-regulatory region sequence-specific DNA binding"/>
    <property type="evidence" value="ECO:0007669"/>
    <property type="project" value="TreeGrafter"/>
</dbReference>
<comment type="subcellular location">
    <subcellularLocation>
        <location evidence="1">Nucleus</location>
    </subcellularLocation>
</comment>
<feature type="coiled-coil region" evidence="6">
    <location>
        <begin position="632"/>
        <end position="673"/>
    </location>
</feature>
<evidence type="ECO:0000256" key="3">
    <source>
        <dbReference type="ARBA" id="ARBA00023125"/>
    </source>
</evidence>
<dbReference type="SUPFAM" id="SSF47459">
    <property type="entry name" value="HLH, helix-loop-helix DNA-binding domain"/>
    <property type="match status" value="1"/>
</dbReference>
<sequence>PQDSTDLFHGFLWPPEWDRGEKVKTTRDDSMLLGYSDGSGLLDDDLFMDFNDTLFNSLIPNQPYAFPNPREIAREAGLAEFMQPGLVALQTNLDDFMDTLEPLQDLLSSRLPLASVPEEDQASIHLSEVGSHPPTTSVAPPAPISPQAMPTASPAPITTVPSPQMQMHPLYSDASGGRGASSLVSPCHPGEGVSSPYLDLDHHKYMAQEQHPPMISPLPPPALSGRVSKRFPPQGGKGLGGKVSASSVPVGGGKSLESLFSMTTPSVTQSQEAKQATPISVVHHTRGNRRSGVSSALSASPKKSSANSFPIQLSQEPQDNAVSNAVDVKPSLTAYQQLTSPVSTVASANVSVGRRSRGSGDIHRRSSQGSIDSLQLGVIVHPRTRSEDQDFVMPEMAPRNRGRNNSSPIPNALLGGTGSSGNMAPLVQLSTRYGPVVVVFLSQRYGPVVVVFLSQRYGPVVVVFLSQRYGPVVVVFFNQRYGPAVLLSVAPSEQKPAFGRFPSVPPSAQQQAYYRSTHAPTSSHYSPSKEPHRTTSVPSSPLTTMSSPTSPLDGVASPSMLSGVGSPLSQKGDTREHRRVTHINAEHKRRCHIKNGFELLHALVPKLNLNPNSKVRKLNLNPNSKVSKAGMLEKGAEYISQLKEERKTVEEEMENLKREIKELTADINECQAHLPDTGAPVSSTRNSRINDLFEKYVREQTRRDWKFWVFAQLMSPMVESFGRSVSTTSLDDLCRSTLSWSEQHCALVDLRKSVTSSLCHLGVSTSILSDPSRLAIEAVARGGSGPCDLSMSSPTSGFSSVTSSTSSSASPGSSTPTLYRSRR</sequence>
<evidence type="ECO:0000256" key="6">
    <source>
        <dbReference type="SAM" id="Coils"/>
    </source>
</evidence>
<dbReference type="AlphaFoldDB" id="A0A7R8WDH8"/>
<dbReference type="EMBL" id="OB661491">
    <property type="protein sequence ID" value="CAD7228340.1"/>
    <property type="molecule type" value="Genomic_DNA"/>
</dbReference>
<dbReference type="GO" id="GO:0046983">
    <property type="term" value="F:protein dimerization activity"/>
    <property type="evidence" value="ECO:0007669"/>
    <property type="project" value="InterPro"/>
</dbReference>